<dbReference type="Proteomes" id="UP000790787">
    <property type="component" value="Chromosome 13"/>
</dbReference>
<evidence type="ECO:0000313" key="2">
    <source>
        <dbReference type="RefSeq" id="XP_075084873.1"/>
    </source>
</evidence>
<organism evidence="1 2">
    <name type="scientific">Nicotiana tabacum</name>
    <name type="common">Common tobacco</name>
    <dbReference type="NCBI Taxonomy" id="4097"/>
    <lineage>
        <taxon>Eukaryota</taxon>
        <taxon>Viridiplantae</taxon>
        <taxon>Streptophyta</taxon>
        <taxon>Embryophyta</taxon>
        <taxon>Tracheophyta</taxon>
        <taxon>Spermatophyta</taxon>
        <taxon>Magnoliopsida</taxon>
        <taxon>eudicotyledons</taxon>
        <taxon>Gunneridae</taxon>
        <taxon>Pentapetalae</taxon>
        <taxon>asterids</taxon>
        <taxon>lamiids</taxon>
        <taxon>Solanales</taxon>
        <taxon>Solanaceae</taxon>
        <taxon>Nicotianoideae</taxon>
        <taxon>Nicotianeae</taxon>
        <taxon>Nicotiana</taxon>
    </lineage>
</organism>
<gene>
    <name evidence="2" type="primary">LOC142168112</name>
</gene>
<accession>A0AC58SIU4</accession>
<keyword evidence="1" id="KW-1185">Reference proteome</keyword>
<proteinExistence type="predicted"/>
<reference evidence="1" key="1">
    <citation type="journal article" date="2014" name="Nat. Commun.">
        <title>The tobacco genome sequence and its comparison with those of tomato and potato.</title>
        <authorList>
            <person name="Sierro N."/>
            <person name="Battey J.N."/>
            <person name="Ouadi S."/>
            <person name="Bakaher N."/>
            <person name="Bovet L."/>
            <person name="Willig A."/>
            <person name="Goepfert S."/>
            <person name="Peitsch M.C."/>
            <person name="Ivanov N.V."/>
        </authorList>
    </citation>
    <scope>NUCLEOTIDE SEQUENCE [LARGE SCALE GENOMIC DNA]</scope>
</reference>
<sequence length="107" mass="12088">MSLKTTEEAERMSQVLYKSAVGSLIYAMVCTRPDICQAVVLVSRYQTDPGLAHWQAVNRIMKYLNGTADYDHCYQGGNDLRLVGYSDLDERKSILRYVFLLSNSAIS</sequence>
<protein>
    <submittedName>
        <fullName evidence="2">Secreted RxLR effector protein 161-like</fullName>
    </submittedName>
</protein>
<name>A0AC58SIU4_TOBAC</name>
<evidence type="ECO:0000313" key="1">
    <source>
        <dbReference type="Proteomes" id="UP000790787"/>
    </source>
</evidence>
<reference evidence="2" key="2">
    <citation type="submission" date="2025-08" db="UniProtKB">
        <authorList>
            <consortium name="RefSeq"/>
        </authorList>
    </citation>
    <scope>IDENTIFICATION</scope>
    <source>
        <tissue evidence="2">Leaf</tissue>
    </source>
</reference>
<dbReference type="RefSeq" id="XP_075084873.1">
    <property type="nucleotide sequence ID" value="XM_075228772.1"/>
</dbReference>